<dbReference type="Proteomes" id="UP000465609">
    <property type="component" value="Chromosome"/>
</dbReference>
<reference evidence="4 5" key="1">
    <citation type="journal article" date="2019" name="Emerg. Microbes Infect.">
        <title>Comprehensive subspecies identification of 175 nontuberculous mycobacteria species based on 7547 genomic profiles.</title>
        <authorList>
            <person name="Matsumoto Y."/>
            <person name="Kinjo T."/>
            <person name="Motooka D."/>
            <person name="Nabeya D."/>
            <person name="Jung N."/>
            <person name="Uechi K."/>
            <person name="Horii T."/>
            <person name="Iida T."/>
            <person name="Fujita J."/>
            <person name="Nakamura S."/>
        </authorList>
    </citation>
    <scope>NUCLEOTIDE SEQUENCE [LARGE SCALE GENOMIC DNA]</scope>
    <source>
        <strain evidence="4 5">JCM 15296</strain>
    </source>
</reference>
<dbReference type="InterPro" id="IPR003542">
    <property type="entry name" value="Enbac_synth_compD-like"/>
</dbReference>
<dbReference type="InterPro" id="IPR037143">
    <property type="entry name" value="4-PPantetheinyl_Trfase_dom_sf"/>
</dbReference>
<dbReference type="Pfam" id="PF01648">
    <property type="entry name" value="ACPS"/>
    <property type="match status" value="1"/>
</dbReference>
<protein>
    <submittedName>
        <fullName evidence="4">4'-phosphopantetheinyl transferase</fullName>
    </submittedName>
</protein>
<organism evidence="4 5">
    <name type="scientific">Mycolicibacterium aubagnense</name>
    <dbReference type="NCBI Taxonomy" id="319707"/>
    <lineage>
        <taxon>Bacteria</taxon>
        <taxon>Bacillati</taxon>
        <taxon>Actinomycetota</taxon>
        <taxon>Actinomycetes</taxon>
        <taxon>Mycobacteriales</taxon>
        <taxon>Mycobacteriaceae</taxon>
        <taxon>Mycolicibacterium</taxon>
    </lineage>
</organism>
<gene>
    <name evidence="4" type="ORF">MAUB_55780</name>
</gene>
<dbReference type="InterPro" id="IPR041354">
    <property type="entry name" value="4PPT_N"/>
</dbReference>
<proteinExistence type="predicted"/>
<dbReference type="PRINTS" id="PR01399">
    <property type="entry name" value="ENTSNTHTASED"/>
</dbReference>
<accession>A0ABM7ILW0</accession>
<dbReference type="EMBL" id="AP022577">
    <property type="protein sequence ID" value="BBX87705.1"/>
    <property type="molecule type" value="Genomic_DNA"/>
</dbReference>
<dbReference type="Pfam" id="PF17837">
    <property type="entry name" value="4PPT_N"/>
    <property type="match status" value="1"/>
</dbReference>
<evidence type="ECO:0000256" key="1">
    <source>
        <dbReference type="ARBA" id="ARBA00022679"/>
    </source>
</evidence>
<feature type="domain" description="4'-phosphopantetheinyl transferase N-terminal" evidence="3">
    <location>
        <begin position="39"/>
        <end position="106"/>
    </location>
</feature>
<keyword evidence="1 4" id="KW-0808">Transferase</keyword>
<dbReference type="GO" id="GO:0016740">
    <property type="term" value="F:transferase activity"/>
    <property type="evidence" value="ECO:0007669"/>
    <property type="project" value="UniProtKB-KW"/>
</dbReference>
<keyword evidence="5" id="KW-1185">Reference proteome</keyword>
<feature type="domain" description="4'-phosphopantetheinyl transferase" evidence="2">
    <location>
        <begin position="113"/>
        <end position="187"/>
    </location>
</feature>
<evidence type="ECO:0000259" key="3">
    <source>
        <dbReference type="Pfam" id="PF17837"/>
    </source>
</evidence>
<dbReference type="PANTHER" id="PTHR38096">
    <property type="entry name" value="ENTEROBACTIN SYNTHASE COMPONENT D"/>
    <property type="match status" value="1"/>
</dbReference>
<evidence type="ECO:0000313" key="4">
    <source>
        <dbReference type="EMBL" id="BBX87705.1"/>
    </source>
</evidence>
<name>A0ABM7ILW0_9MYCO</name>
<dbReference type="SUPFAM" id="SSF56214">
    <property type="entry name" value="4'-phosphopantetheinyl transferase"/>
    <property type="match status" value="1"/>
</dbReference>
<dbReference type="PANTHER" id="PTHR38096:SF1">
    <property type="entry name" value="ENTEROBACTIN SYNTHASE COMPONENT D"/>
    <property type="match status" value="1"/>
</dbReference>
<sequence>MREESRIAVSDALLTQVLPDVVATAETYSDPGDLVPLPEEEPLIARSVAKRRNEFITVRHCARQALGQLGLGPVPILKGDKGEPCWPDGIVGSLTHCEGFRGAVVARTEQVRSVGIDAEPHGVLPKGVLGAIALPAEQSVIGTLDGDLHWDRILFCAKEATYKAWFPLTHRWLGFEDAHITFELDATGSSGTFLSRILIDPAAESGPPLTELPGRFTVSNGLVLTAISL</sequence>
<evidence type="ECO:0000259" key="2">
    <source>
        <dbReference type="Pfam" id="PF01648"/>
    </source>
</evidence>
<dbReference type="InterPro" id="IPR008278">
    <property type="entry name" value="4-PPantetheinyl_Trfase_dom"/>
</dbReference>
<evidence type="ECO:0000313" key="5">
    <source>
        <dbReference type="Proteomes" id="UP000465609"/>
    </source>
</evidence>